<feature type="region of interest" description="Disordered" evidence="5">
    <location>
        <begin position="1"/>
        <end position="89"/>
    </location>
</feature>
<evidence type="ECO:0000256" key="6">
    <source>
        <dbReference type="SAM" id="Phobius"/>
    </source>
</evidence>
<evidence type="ECO:0000256" key="5">
    <source>
        <dbReference type="SAM" id="MobiDB-lite"/>
    </source>
</evidence>
<feature type="transmembrane region" description="Helical" evidence="6">
    <location>
        <begin position="147"/>
        <end position="180"/>
    </location>
</feature>
<gene>
    <name evidence="7" type="ORF">NF556_12735</name>
</gene>
<feature type="compositionally biased region" description="Low complexity" evidence="5">
    <location>
        <begin position="41"/>
        <end position="73"/>
    </location>
</feature>
<evidence type="ECO:0000256" key="4">
    <source>
        <dbReference type="ARBA" id="ARBA00023136"/>
    </source>
</evidence>
<protein>
    <submittedName>
        <fullName evidence="7">DUF4870 domain-containing protein</fullName>
    </submittedName>
</protein>
<organism evidence="7 8">
    <name type="scientific">Ornithinimicrobium faecis</name>
    <dbReference type="NCBI Taxonomy" id="2934158"/>
    <lineage>
        <taxon>Bacteria</taxon>
        <taxon>Bacillati</taxon>
        <taxon>Actinomycetota</taxon>
        <taxon>Actinomycetes</taxon>
        <taxon>Micrococcales</taxon>
        <taxon>Ornithinimicrobiaceae</taxon>
        <taxon>Ornithinimicrobium</taxon>
    </lineage>
</organism>
<comment type="subcellular location">
    <subcellularLocation>
        <location evidence="1">Membrane</location>
        <topology evidence="1">Multi-pass membrane protein</topology>
    </subcellularLocation>
</comment>
<sequence>MTDNPQWQEGQPPPPPPNNPEPHGTAGQPYAGGPAQPPNAPQQGDGWQNQQGQPQHGQPQSGWSQQGQPQQGQPQGGWQGQGAYQHNQQPAGDERTWMILAHLSAPIAMIVSAGWLTILGPLLVWLFKKDSSPAVRQAAAGAFNFNLSFWLMTVVGWICFFTIVLIPVALIIWVVVFIVAVYTHLRGAWLASKGEIYKYPFQLPVLS</sequence>
<evidence type="ECO:0000313" key="8">
    <source>
        <dbReference type="Proteomes" id="UP001056455"/>
    </source>
</evidence>
<feature type="compositionally biased region" description="Pro residues" evidence="5">
    <location>
        <begin position="11"/>
        <end position="20"/>
    </location>
</feature>
<dbReference type="EMBL" id="CP099489">
    <property type="protein sequence ID" value="USQ78504.1"/>
    <property type="molecule type" value="Genomic_DNA"/>
</dbReference>
<dbReference type="InterPro" id="IPR019109">
    <property type="entry name" value="MamF_MmsF"/>
</dbReference>
<feature type="transmembrane region" description="Helical" evidence="6">
    <location>
        <begin position="105"/>
        <end position="127"/>
    </location>
</feature>
<dbReference type="Pfam" id="PF09685">
    <property type="entry name" value="MamF_MmsF"/>
    <property type="match status" value="1"/>
</dbReference>
<evidence type="ECO:0000313" key="7">
    <source>
        <dbReference type="EMBL" id="USQ78504.1"/>
    </source>
</evidence>
<keyword evidence="8" id="KW-1185">Reference proteome</keyword>
<keyword evidence="3 6" id="KW-1133">Transmembrane helix</keyword>
<evidence type="ECO:0000256" key="3">
    <source>
        <dbReference type="ARBA" id="ARBA00022989"/>
    </source>
</evidence>
<proteinExistence type="predicted"/>
<evidence type="ECO:0000256" key="1">
    <source>
        <dbReference type="ARBA" id="ARBA00004141"/>
    </source>
</evidence>
<name>A0ABY4YP17_9MICO</name>
<keyword evidence="2 6" id="KW-0812">Transmembrane</keyword>
<keyword evidence="4 6" id="KW-0472">Membrane</keyword>
<dbReference type="RefSeq" id="WP_252591302.1">
    <property type="nucleotide sequence ID" value="NZ_CP099489.1"/>
</dbReference>
<dbReference type="Proteomes" id="UP001056455">
    <property type="component" value="Chromosome"/>
</dbReference>
<reference evidence="7" key="1">
    <citation type="submission" date="2022-06" db="EMBL/GenBank/DDBJ databases">
        <title>Ornithinimicrobium HY1793.</title>
        <authorList>
            <person name="Huang Y."/>
        </authorList>
    </citation>
    <scope>NUCLEOTIDE SEQUENCE</scope>
    <source>
        <strain evidence="7">HY1793</strain>
    </source>
</reference>
<evidence type="ECO:0000256" key="2">
    <source>
        <dbReference type="ARBA" id="ARBA00022692"/>
    </source>
</evidence>
<accession>A0ABY4YP17</accession>
<feature type="compositionally biased region" description="Low complexity" evidence="5">
    <location>
        <begin position="1"/>
        <end position="10"/>
    </location>
</feature>